<dbReference type="GO" id="GO:0051959">
    <property type="term" value="F:dynein light intermediate chain binding"/>
    <property type="evidence" value="ECO:0007669"/>
    <property type="project" value="InterPro"/>
</dbReference>
<dbReference type="PANTHER" id="PTHR22878">
    <property type="entry name" value="DYNEIN HEAVY CHAIN 6, AXONEMAL-LIKE-RELATED"/>
    <property type="match status" value="1"/>
</dbReference>
<dbReference type="FunFam" id="1.20.1270.280:FF:000001">
    <property type="entry name" value="dynein heavy chain 7, axonemal"/>
    <property type="match status" value="1"/>
</dbReference>
<evidence type="ECO:0000259" key="14">
    <source>
        <dbReference type="Pfam" id="PF12781"/>
    </source>
</evidence>
<feature type="domain" description="Dynein heavy chain AAA lid" evidence="15">
    <location>
        <begin position="498"/>
        <end position="636"/>
    </location>
</feature>
<dbReference type="FunFam" id="1.10.8.1220:FF:000001">
    <property type="entry name" value="Dynein axonemal heavy chain 5"/>
    <property type="match status" value="1"/>
</dbReference>
<evidence type="ECO:0000259" key="13">
    <source>
        <dbReference type="Pfam" id="PF03028"/>
    </source>
</evidence>
<evidence type="ECO:0000256" key="7">
    <source>
        <dbReference type="ARBA" id="ARBA00023017"/>
    </source>
</evidence>
<dbReference type="Proteomes" id="UP000785679">
    <property type="component" value="Unassembled WGS sequence"/>
</dbReference>
<evidence type="ECO:0000259" key="16">
    <source>
        <dbReference type="Pfam" id="PF18199"/>
    </source>
</evidence>
<keyword evidence="3" id="KW-0963">Cytoplasm</keyword>
<gene>
    <name evidence="17" type="ORF">FGO68_gene3884</name>
</gene>
<evidence type="ECO:0000256" key="5">
    <source>
        <dbReference type="ARBA" id="ARBA00022741"/>
    </source>
</evidence>
<dbReference type="InterPro" id="IPR026983">
    <property type="entry name" value="DHC"/>
</dbReference>
<feature type="domain" description="Dynein heavy chain C-terminal" evidence="16">
    <location>
        <begin position="643"/>
        <end position="949"/>
    </location>
</feature>
<dbReference type="Gene3D" id="1.20.1270.280">
    <property type="match status" value="1"/>
</dbReference>
<keyword evidence="6" id="KW-0067">ATP-binding</keyword>
<organism evidence="17 18">
    <name type="scientific">Halteria grandinella</name>
    <dbReference type="NCBI Taxonomy" id="5974"/>
    <lineage>
        <taxon>Eukaryota</taxon>
        <taxon>Sar</taxon>
        <taxon>Alveolata</taxon>
        <taxon>Ciliophora</taxon>
        <taxon>Intramacronucleata</taxon>
        <taxon>Spirotrichea</taxon>
        <taxon>Stichotrichia</taxon>
        <taxon>Sporadotrichida</taxon>
        <taxon>Halteriidae</taxon>
        <taxon>Halteria</taxon>
    </lineage>
</organism>
<dbReference type="FunFam" id="1.10.8.720:FF:000001">
    <property type="entry name" value="dynein heavy chain 7, axonemal"/>
    <property type="match status" value="1"/>
</dbReference>
<dbReference type="GO" id="GO:0045505">
    <property type="term" value="F:dynein intermediate chain binding"/>
    <property type="evidence" value="ECO:0007669"/>
    <property type="project" value="InterPro"/>
</dbReference>
<dbReference type="GO" id="GO:0007018">
    <property type="term" value="P:microtubule-based movement"/>
    <property type="evidence" value="ECO:0007669"/>
    <property type="project" value="InterPro"/>
</dbReference>
<keyword evidence="10" id="KW-0505">Motor protein</keyword>
<proteinExistence type="predicted"/>
<keyword evidence="18" id="KW-1185">Reference proteome</keyword>
<keyword evidence="7" id="KW-0243">Dynein</keyword>
<keyword evidence="5" id="KW-0547">Nucleotide-binding</keyword>
<dbReference type="GO" id="GO:0005874">
    <property type="term" value="C:microtubule"/>
    <property type="evidence" value="ECO:0007669"/>
    <property type="project" value="UniProtKB-KW"/>
</dbReference>
<dbReference type="GO" id="GO:0005524">
    <property type="term" value="F:ATP binding"/>
    <property type="evidence" value="ECO:0007669"/>
    <property type="project" value="UniProtKB-KW"/>
</dbReference>
<evidence type="ECO:0008006" key="19">
    <source>
        <dbReference type="Google" id="ProtNLM"/>
    </source>
</evidence>
<dbReference type="InterPro" id="IPR004273">
    <property type="entry name" value="Dynein_heavy_D6_P-loop"/>
</dbReference>
<evidence type="ECO:0000256" key="12">
    <source>
        <dbReference type="ARBA" id="ARBA00023273"/>
    </source>
</evidence>
<keyword evidence="9" id="KW-0969">Cilium</keyword>
<evidence type="ECO:0000256" key="3">
    <source>
        <dbReference type="ARBA" id="ARBA00022490"/>
    </source>
</evidence>
<dbReference type="OrthoDB" id="537704at2759"/>
<comment type="subcellular location">
    <subcellularLocation>
        <location evidence="1">Cell projection</location>
        <location evidence="1">Cilium</location>
    </subcellularLocation>
    <subcellularLocation>
        <location evidence="2">Cytoplasm</location>
        <location evidence="2">Cytoskeleton</location>
    </subcellularLocation>
</comment>
<evidence type="ECO:0000313" key="18">
    <source>
        <dbReference type="Proteomes" id="UP000785679"/>
    </source>
</evidence>
<evidence type="ECO:0000256" key="10">
    <source>
        <dbReference type="ARBA" id="ARBA00023175"/>
    </source>
</evidence>
<dbReference type="AlphaFoldDB" id="A0A8J8SX71"/>
<evidence type="ECO:0000256" key="4">
    <source>
        <dbReference type="ARBA" id="ARBA00022701"/>
    </source>
</evidence>
<dbReference type="Pfam" id="PF12781">
    <property type="entry name" value="AAA_9"/>
    <property type="match status" value="1"/>
</dbReference>
<keyword evidence="11" id="KW-0206">Cytoskeleton</keyword>
<evidence type="ECO:0000256" key="9">
    <source>
        <dbReference type="ARBA" id="ARBA00023069"/>
    </source>
</evidence>
<evidence type="ECO:0000256" key="2">
    <source>
        <dbReference type="ARBA" id="ARBA00004245"/>
    </source>
</evidence>
<name>A0A8J8SX71_HALGN</name>
<dbReference type="GO" id="GO:0008569">
    <property type="term" value="F:minus-end-directed microtubule motor activity"/>
    <property type="evidence" value="ECO:0007669"/>
    <property type="project" value="InterPro"/>
</dbReference>
<dbReference type="InterPro" id="IPR042219">
    <property type="entry name" value="AAA_lid_11_sf"/>
</dbReference>
<keyword evidence="12" id="KW-0966">Cell projection</keyword>
<evidence type="ECO:0000256" key="8">
    <source>
        <dbReference type="ARBA" id="ARBA00023054"/>
    </source>
</evidence>
<dbReference type="Gene3D" id="1.10.8.1220">
    <property type="match status" value="1"/>
</dbReference>
<dbReference type="InterPro" id="IPR041658">
    <property type="entry name" value="AAA_lid_11"/>
</dbReference>
<evidence type="ECO:0000256" key="6">
    <source>
        <dbReference type="ARBA" id="ARBA00022840"/>
    </source>
</evidence>
<dbReference type="Pfam" id="PF18198">
    <property type="entry name" value="AAA_lid_11"/>
    <property type="match status" value="1"/>
</dbReference>
<dbReference type="GO" id="GO:0030286">
    <property type="term" value="C:dynein complex"/>
    <property type="evidence" value="ECO:0007669"/>
    <property type="project" value="UniProtKB-KW"/>
</dbReference>
<dbReference type="Gene3D" id="1.10.8.720">
    <property type="entry name" value="Region D6 of dynein motor"/>
    <property type="match status" value="1"/>
</dbReference>
<accession>A0A8J8SX71</accession>
<dbReference type="Gene3D" id="3.40.50.300">
    <property type="entry name" value="P-loop containing nucleotide triphosphate hydrolases"/>
    <property type="match status" value="2"/>
</dbReference>
<dbReference type="GO" id="GO:0005929">
    <property type="term" value="C:cilium"/>
    <property type="evidence" value="ECO:0007669"/>
    <property type="project" value="UniProtKB-SubCell"/>
</dbReference>
<dbReference type="InterPro" id="IPR035706">
    <property type="entry name" value="AAA_9"/>
</dbReference>
<dbReference type="PANTHER" id="PTHR22878:SF68">
    <property type="entry name" value="DYNEIN HEAVY CHAIN 6, AXONEMAL-LIKE"/>
    <property type="match status" value="1"/>
</dbReference>
<dbReference type="Gene3D" id="6.10.140.1060">
    <property type="match status" value="1"/>
</dbReference>
<reference evidence="17" key="1">
    <citation type="submission" date="2019-06" db="EMBL/GenBank/DDBJ databases">
        <authorList>
            <person name="Zheng W."/>
        </authorList>
    </citation>
    <scope>NUCLEOTIDE SEQUENCE</scope>
    <source>
        <strain evidence="17">QDHG01</strain>
    </source>
</reference>
<evidence type="ECO:0000313" key="17">
    <source>
        <dbReference type="EMBL" id="TNV74132.1"/>
    </source>
</evidence>
<feature type="domain" description="Dynein heavy chain region D6 P-loop" evidence="13">
    <location>
        <begin position="352"/>
        <end position="466"/>
    </location>
</feature>
<dbReference type="InterPro" id="IPR043160">
    <property type="entry name" value="Dynein_C_barrel"/>
</dbReference>
<evidence type="ECO:0000256" key="1">
    <source>
        <dbReference type="ARBA" id="ARBA00004138"/>
    </source>
</evidence>
<keyword evidence="4" id="KW-0493">Microtubule</keyword>
<feature type="domain" description="Dynein heavy chain ATP-binding dynein motor region" evidence="14">
    <location>
        <begin position="2"/>
        <end position="99"/>
    </location>
</feature>
<sequence length="953" mass="109367">MPNPHYLPEICIKVTLINFTVTFRGLEEQLLGDVVIQEKPEIEQKRDEIVVSMDQDQRTLKNIENTILKLLSESTEEQILDEDTLITVLENSKKTSKEINERIADSLIVEEEINNTRNQYRSVAIRGSILYFVIADLAGIDPMYQYSLAYIKRLFNSAIEKSQKAATLEARLDILIINITRMIYTNVSRGLFEAHKIIYSFLIITSINRNSGKVKETHWNFLLRGSGPLTPEELAKRPENPEPKILTMISWDLLYFIDLYEPESYGGIVQSIVKSWDDWYEWITCADPHVTALPLEWNEKLNNFEKLIVLKAFRPEKLLFAFQNYVIDEIGQFFVESPSATMEVIYPDTDVKTPLIFVLSAGADPTSSLIKFAKDRGIIEKLQMISLGQGQGPKAEKMINAAKKSGDWVLLQNCHLAKSWMTSLENIVIQFGIEEGDMHPDFRLYLTSMPAEYFPVSVLQNGVKLTTEPPRGLRANLKRTYQGFTDTFLTDCKKADAWKKLVFGLSFFHAILQERRKFGPLGWNIRYDFNDSDLETSTTMLKIFLDEQEEIPWDAMLYVTGHINYGGRVTDDWDRRCLLTLLKKYSNPEILEDGFKFSDSGLYYAPTNGVIDQYLEYIDQLPLVENPEVFGLHENANITFQNQQSLMILETILSIQPRVGGAAGGKTPDEIVMERAKLLKKGLPALLDKHAGKKDLFKQDKQGLIPSLSTVLLQEVSRFNRLLTVMRSSLIQIKKAIRGFIVMSEELDAMYNSFQNGKVPRNWEKVAYPSLKPLTSWYKDLIERVAFMNEWLTNGQPTSFWMSGFFFPQGFMTGCLQTHARNYKIAIDKLSFSFQILPEEDPQEVEEPPEDGVYIYGLFMDGARWDRESAVIADQRPSEMYDKMPLIWFKPIEDYKPDPEEYSCPVYKTSVRAGMLSTTGQSTNFIISVEIPTKEQPRMWVLKAAAMLCMLNE</sequence>
<dbReference type="Pfam" id="PF03028">
    <property type="entry name" value="Dynein_heavy"/>
    <property type="match status" value="1"/>
</dbReference>
<keyword evidence="8" id="KW-0175">Coiled coil</keyword>
<protein>
    <recommendedName>
        <fullName evidence="19">Dynein heavy chain</fullName>
    </recommendedName>
</protein>
<dbReference type="EMBL" id="RRYP01017400">
    <property type="protein sequence ID" value="TNV74132.1"/>
    <property type="molecule type" value="Genomic_DNA"/>
</dbReference>
<evidence type="ECO:0000256" key="11">
    <source>
        <dbReference type="ARBA" id="ARBA00023212"/>
    </source>
</evidence>
<comment type="caution">
    <text evidence="17">The sequence shown here is derived from an EMBL/GenBank/DDBJ whole genome shotgun (WGS) entry which is preliminary data.</text>
</comment>
<evidence type="ECO:0000259" key="15">
    <source>
        <dbReference type="Pfam" id="PF18198"/>
    </source>
</evidence>
<dbReference type="InterPro" id="IPR027417">
    <property type="entry name" value="P-loop_NTPase"/>
</dbReference>
<dbReference type="Pfam" id="PF18199">
    <property type="entry name" value="Dynein_C"/>
    <property type="match status" value="1"/>
</dbReference>
<dbReference type="FunFam" id="3.10.490.20:FF:000005">
    <property type="entry name" value="Dynein axonemal heavy chain 6"/>
    <property type="match status" value="1"/>
</dbReference>
<dbReference type="FunFam" id="3.40.50.300:FF:000362">
    <property type="entry name" value="Dynein, axonemal, heavy chain 6"/>
    <property type="match status" value="1"/>
</dbReference>
<dbReference type="Gene3D" id="3.10.490.20">
    <property type="match status" value="1"/>
</dbReference>
<dbReference type="InterPro" id="IPR041228">
    <property type="entry name" value="Dynein_C"/>
</dbReference>